<evidence type="ECO:0000256" key="1">
    <source>
        <dbReference type="ARBA" id="ARBA00022801"/>
    </source>
</evidence>
<gene>
    <name evidence="4" type="ORF">LY01_01322</name>
</gene>
<dbReference type="GO" id="GO:0004190">
    <property type="term" value="F:aspartic-type endopeptidase activity"/>
    <property type="evidence" value="ECO:0007669"/>
    <property type="project" value="InterPro"/>
</dbReference>
<dbReference type="CDD" id="cd05483">
    <property type="entry name" value="retropepsin_like_bacteria"/>
    <property type="match status" value="1"/>
</dbReference>
<dbReference type="Proteomes" id="UP000239002">
    <property type="component" value="Unassembled WGS sequence"/>
</dbReference>
<proteinExistence type="predicted"/>
<keyword evidence="2" id="KW-1133">Transmembrane helix</keyword>
<dbReference type="Pfam" id="PF13975">
    <property type="entry name" value="gag-asp_proteas"/>
    <property type="match status" value="1"/>
</dbReference>
<reference evidence="4 5" key="1">
    <citation type="submission" date="2018-02" db="EMBL/GenBank/DDBJ databases">
        <title>Genomic Encyclopedia of Archaeal and Bacterial Type Strains, Phase II (KMG-II): from individual species to whole genera.</title>
        <authorList>
            <person name="Goeker M."/>
        </authorList>
    </citation>
    <scope>NUCLEOTIDE SEQUENCE [LARGE SCALE GENOMIC DNA]</scope>
    <source>
        <strain evidence="4 5">DSM 16809</strain>
    </source>
</reference>
<evidence type="ECO:0000313" key="5">
    <source>
        <dbReference type="Proteomes" id="UP000239002"/>
    </source>
</evidence>
<dbReference type="InterPro" id="IPR034122">
    <property type="entry name" value="Retropepsin-like_bacterial"/>
</dbReference>
<organism evidence="4 5">
    <name type="scientific">Nonlabens xylanidelens</name>
    <dbReference type="NCBI Taxonomy" id="191564"/>
    <lineage>
        <taxon>Bacteria</taxon>
        <taxon>Pseudomonadati</taxon>
        <taxon>Bacteroidota</taxon>
        <taxon>Flavobacteriia</taxon>
        <taxon>Flavobacteriales</taxon>
        <taxon>Flavobacteriaceae</taxon>
        <taxon>Nonlabens</taxon>
    </lineage>
</organism>
<evidence type="ECO:0000313" key="4">
    <source>
        <dbReference type="EMBL" id="PPK95729.1"/>
    </source>
</evidence>
<dbReference type="InterPro" id="IPR001995">
    <property type="entry name" value="Peptidase_A2_cat"/>
</dbReference>
<keyword evidence="1" id="KW-0378">Hydrolase</keyword>
<keyword evidence="2" id="KW-0472">Membrane</keyword>
<feature type="transmembrane region" description="Helical" evidence="2">
    <location>
        <begin position="15"/>
        <end position="37"/>
    </location>
</feature>
<dbReference type="PROSITE" id="PS00141">
    <property type="entry name" value="ASP_PROTEASE"/>
    <property type="match status" value="1"/>
</dbReference>
<name>A0A2S6IND9_9FLAO</name>
<evidence type="ECO:0000256" key="2">
    <source>
        <dbReference type="SAM" id="Phobius"/>
    </source>
</evidence>
<dbReference type="InterPro" id="IPR021109">
    <property type="entry name" value="Peptidase_aspartic_dom_sf"/>
</dbReference>
<evidence type="ECO:0000259" key="3">
    <source>
        <dbReference type="PROSITE" id="PS50175"/>
    </source>
</evidence>
<sequence length="172" mass="19749">MEMTNFIKQRQPLTFLKWISISIVFFTLSVSLWAVVLNKDIEANLDHIKIPLSNYYGSYHLNGEINDVSVEFILDSGASESIMSRQVLNEIKETSTFNIRDLENGYYILADGSEVFCSRVNIKVMKIGDHTLHDVVFGIMPNETDNLLGKNILDKFKRWSVDKNLNELTLIK</sequence>
<accession>A0A2S6IND9</accession>
<keyword evidence="2" id="KW-0812">Transmembrane</keyword>
<comment type="caution">
    <text evidence="4">The sequence shown here is derived from an EMBL/GenBank/DDBJ whole genome shotgun (WGS) entry which is preliminary data.</text>
</comment>
<dbReference type="Gene3D" id="2.40.70.10">
    <property type="entry name" value="Acid Proteases"/>
    <property type="match status" value="1"/>
</dbReference>
<protein>
    <submittedName>
        <fullName evidence="4">Aspartyl protease family protein</fullName>
    </submittedName>
</protein>
<dbReference type="SUPFAM" id="SSF50630">
    <property type="entry name" value="Acid proteases"/>
    <property type="match status" value="1"/>
</dbReference>
<dbReference type="AlphaFoldDB" id="A0A2S6IND9"/>
<dbReference type="OrthoDB" id="1445522at2"/>
<dbReference type="EMBL" id="PTJE01000002">
    <property type="protein sequence ID" value="PPK95729.1"/>
    <property type="molecule type" value="Genomic_DNA"/>
</dbReference>
<keyword evidence="4" id="KW-0645">Protease</keyword>
<dbReference type="PROSITE" id="PS50175">
    <property type="entry name" value="ASP_PROT_RETROV"/>
    <property type="match status" value="1"/>
</dbReference>
<dbReference type="GO" id="GO:0006508">
    <property type="term" value="P:proteolysis"/>
    <property type="evidence" value="ECO:0007669"/>
    <property type="project" value="UniProtKB-KW"/>
</dbReference>
<keyword evidence="5" id="KW-1185">Reference proteome</keyword>
<dbReference type="InterPro" id="IPR001969">
    <property type="entry name" value="Aspartic_peptidase_AS"/>
</dbReference>
<feature type="domain" description="Peptidase A2" evidence="3">
    <location>
        <begin position="70"/>
        <end position="152"/>
    </location>
</feature>